<dbReference type="EMBL" id="CP093428">
    <property type="protein sequence ID" value="WGK87834.1"/>
    <property type="molecule type" value="Genomic_DNA"/>
</dbReference>
<keyword evidence="2" id="KW-1185">Reference proteome</keyword>
<proteinExistence type="predicted"/>
<accession>A0ABY8MKG2</accession>
<evidence type="ECO:0000313" key="2">
    <source>
        <dbReference type="Proteomes" id="UP001243713"/>
    </source>
</evidence>
<organism evidence="1 2">
    <name type="scientific">Pseudomonas migulae</name>
    <dbReference type="NCBI Taxonomy" id="78543"/>
    <lineage>
        <taxon>Bacteria</taxon>
        <taxon>Pseudomonadati</taxon>
        <taxon>Pseudomonadota</taxon>
        <taxon>Gammaproteobacteria</taxon>
        <taxon>Pseudomonadales</taxon>
        <taxon>Pseudomonadaceae</taxon>
        <taxon>Pseudomonas</taxon>
    </lineage>
</organism>
<protein>
    <submittedName>
        <fullName evidence="1">Uncharacterized protein</fullName>
    </submittedName>
</protein>
<sequence length="82" mass="8752">MSGEKPKRTPIPCGSETGLPAMDFNDNACCLNERGVQTSIAGKPVSFPQGSGVRFLNQRGGLASIASKRAQVLRYLFSPEIP</sequence>
<gene>
    <name evidence="1" type="ORF">MOQ58_14880</name>
</gene>
<reference evidence="1 2" key="1">
    <citation type="submission" date="2022-03" db="EMBL/GenBank/DDBJ databases">
        <title>Plant growth promoting endophytes with ACC deaminase activity.</title>
        <authorList>
            <person name="Charles T."/>
            <person name="Van Dyk A."/>
            <person name="Cheng J."/>
            <person name="Heil J."/>
        </authorList>
    </citation>
    <scope>NUCLEOTIDE SEQUENCE [LARGE SCALE GENOMIC DNA]</scope>
    <source>
        <strain evidence="1 2">8R6</strain>
    </source>
</reference>
<evidence type="ECO:0000313" key="1">
    <source>
        <dbReference type="EMBL" id="WGK87834.1"/>
    </source>
</evidence>
<dbReference type="RefSeq" id="WP_280161175.1">
    <property type="nucleotide sequence ID" value="NZ_CP093428.1"/>
</dbReference>
<name>A0ABY8MKG2_9PSED</name>
<dbReference type="Proteomes" id="UP001243713">
    <property type="component" value="Chromosome"/>
</dbReference>